<comment type="caution">
    <text evidence="1">The sequence shown here is derived from an EMBL/GenBank/DDBJ whole genome shotgun (WGS) entry which is preliminary data.</text>
</comment>
<accession>A0A6L5YFJ8</accession>
<dbReference type="EMBL" id="VUMU01000001">
    <property type="protein sequence ID" value="MST56883.1"/>
    <property type="molecule type" value="Genomic_DNA"/>
</dbReference>
<dbReference type="Proteomes" id="UP000476055">
    <property type="component" value="Unassembled WGS sequence"/>
</dbReference>
<protein>
    <submittedName>
        <fullName evidence="1">Flagellar filament capping protein FliD</fullName>
    </submittedName>
</protein>
<keyword evidence="1" id="KW-0969">Cilium</keyword>
<reference evidence="1 2" key="1">
    <citation type="submission" date="2019-08" db="EMBL/GenBank/DDBJ databases">
        <title>In-depth cultivation of the pig gut microbiome towards novel bacterial diversity and tailored functional studies.</title>
        <authorList>
            <person name="Wylensek D."/>
            <person name="Hitch T.C.A."/>
            <person name="Clavel T."/>
        </authorList>
    </citation>
    <scope>NUCLEOTIDE SEQUENCE [LARGE SCALE GENOMIC DNA]</scope>
    <source>
        <strain evidence="1 2">WCA3-601-WT-6H</strain>
    </source>
</reference>
<dbReference type="GO" id="GO:0007155">
    <property type="term" value="P:cell adhesion"/>
    <property type="evidence" value="ECO:0007669"/>
    <property type="project" value="InterPro"/>
</dbReference>
<keyword evidence="1" id="KW-0966">Cell projection</keyword>
<proteinExistence type="predicted"/>
<organism evidence="1 2">
    <name type="scientific">Waltera intestinalis</name>
    <dbReference type="NCBI Taxonomy" id="2606635"/>
    <lineage>
        <taxon>Bacteria</taxon>
        <taxon>Bacillati</taxon>
        <taxon>Bacillota</taxon>
        <taxon>Clostridia</taxon>
        <taxon>Lachnospirales</taxon>
        <taxon>Lachnospiraceae</taxon>
        <taxon>Waltera</taxon>
    </lineage>
</organism>
<dbReference type="RefSeq" id="WP_154494935.1">
    <property type="nucleotide sequence ID" value="NZ_VUMU01000001.1"/>
</dbReference>
<gene>
    <name evidence="1" type="primary">fliD</name>
    <name evidence="1" type="ORF">FYJ59_01225</name>
</gene>
<dbReference type="AlphaFoldDB" id="A0A6L5YFJ8"/>
<keyword evidence="2" id="KW-1185">Reference proteome</keyword>
<evidence type="ECO:0000313" key="2">
    <source>
        <dbReference type="Proteomes" id="UP000476055"/>
    </source>
</evidence>
<name>A0A6L5YFJ8_9FIRM</name>
<evidence type="ECO:0000313" key="1">
    <source>
        <dbReference type="EMBL" id="MST56883.1"/>
    </source>
</evidence>
<dbReference type="GO" id="GO:0009288">
    <property type="term" value="C:bacterial-type flagellum"/>
    <property type="evidence" value="ECO:0007669"/>
    <property type="project" value="InterPro"/>
</dbReference>
<sequence>MSINIQAKTNYSFLFSGLSSSASNAVSGNWLADYASIKNGSYGKLMKAYYAKGSGDSKTAASTITKKDTATDTAKKALAKVETTTDALKESADALLATGKKDLFTQKDITTKDENGVESTTKGYDTDAIYSAVNSFVTNYNSVMAAVDDVSDTTVNNRTESLGNTTIANSKQLAKIGITMKNDGTLSLDKDAFMKADMSTVKSLFQGNGSYGYRVSAQSSMINFAADHASTRSSLYTGSAGYTGLYNAGNLFSSYM</sequence>
<keyword evidence="1" id="KW-0282">Flagellum</keyword>